<evidence type="ECO:0000259" key="1">
    <source>
        <dbReference type="Pfam" id="PF13358"/>
    </source>
</evidence>
<feature type="non-terminal residue" evidence="2">
    <location>
        <position position="1"/>
    </location>
</feature>
<dbReference type="Gene3D" id="3.30.420.10">
    <property type="entry name" value="Ribonuclease H-like superfamily/Ribonuclease H"/>
    <property type="match status" value="1"/>
</dbReference>
<evidence type="ECO:0000313" key="3">
    <source>
        <dbReference type="Proteomes" id="UP000664882"/>
    </source>
</evidence>
<dbReference type="InterPro" id="IPR038717">
    <property type="entry name" value="Tc1-like_DDE_dom"/>
</dbReference>
<organism evidence="2 3">
    <name type="scientific">Oceanisphaera pacifica</name>
    <dbReference type="NCBI Taxonomy" id="2818389"/>
    <lineage>
        <taxon>Bacteria</taxon>
        <taxon>Pseudomonadati</taxon>
        <taxon>Pseudomonadota</taxon>
        <taxon>Gammaproteobacteria</taxon>
        <taxon>Aeromonadales</taxon>
        <taxon>Aeromonadaceae</taxon>
        <taxon>Oceanisphaera</taxon>
    </lineage>
</organism>
<sequence>TDDIAAEFENVSIIKLPPYSPELNAIEQVWSWMRQHCLANRVLKNYEDIMSSVCEAWNTFIESAERVTQMCSREWINLTS</sequence>
<dbReference type="Pfam" id="PF13358">
    <property type="entry name" value="DDE_3"/>
    <property type="match status" value="1"/>
</dbReference>
<comment type="caution">
    <text evidence="2">The sequence shown here is derived from an EMBL/GenBank/DDBJ whole genome shotgun (WGS) entry which is preliminary data.</text>
</comment>
<dbReference type="Proteomes" id="UP000664882">
    <property type="component" value="Unassembled WGS sequence"/>
</dbReference>
<feature type="domain" description="Tc1-like transposase DDE" evidence="1">
    <location>
        <begin position="4"/>
        <end position="49"/>
    </location>
</feature>
<dbReference type="RefSeq" id="WP_208006218.1">
    <property type="nucleotide sequence ID" value="NZ_JAGDFX010000014.1"/>
</dbReference>
<gene>
    <name evidence="2" type="ORF">J3U76_12020</name>
</gene>
<accession>A0ABS3NIC4</accession>
<keyword evidence="3" id="KW-1185">Reference proteome</keyword>
<protein>
    <submittedName>
        <fullName evidence="2">Transposase</fullName>
    </submittedName>
</protein>
<dbReference type="EMBL" id="JAGDFX010000014">
    <property type="protein sequence ID" value="MBO1520344.1"/>
    <property type="molecule type" value="Genomic_DNA"/>
</dbReference>
<evidence type="ECO:0000313" key="2">
    <source>
        <dbReference type="EMBL" id="MBO1520344.1"/>
    </source>
</evidence>
<dbReference type="InterPro" id="IPR036397">
    <property type="entry name" value="RNaseH_sf"/>
</dbReference>
<proteinExistence type="predicted"/>
<name>A0ABS3NIC4_9GAMM</name>
<reference evidence="2 3" key="1">
    <citation type="submission" date="2021-03" db="EMBL/GenBank/DDBJ databases">
        <title>Oceanisphaera sp. nov., isolated from the intestine.</title>
        <authorList>
            <person name="Zhao L.-H."/>
            <person name="Shi L.-F."/>
        </authorList>
    </citation>
    <scope>NUCLEOTIDE SEQUENCE [LARGE SCALE GENOMIC DNA]</scope>
    <source>
        <strain evidence="2 3">DM8</strain>
    </source>
</reference>